<evidence type="ECO:0000259" key="8">
    <source>
        <dbReference type="PROSITE" id="PS51233"/>
    </source>
</evidence>
<feature type="region of interest" description="Disordered" evidence="6">
    <location>
        <begin position="1150"/>
        <end position="1192"/>
    </location>
</feature>
<accession>A0A9E7V6D3</accession>
<dbReference type="Pfam" id="PF01347">
    <property type="entry name" value="Vitellogenin_N"/>
    <property type="match status" value="1"/>
</dbReference>
<comment type="caution">
    <text evidence="5">Lacks conserved residue(s) required for the propagation of feature annotation.</text>
</comment>
<organism evidence="9">
    <name type="scientific">Polyascus planus</name>
    <dbReference type="NCBI Taxonomy" id="2836407"/>
    <lineage>
        <taxon>Eukaryota</taxon>
        <taxon>Metazoa</taxon>
        <taxon>Ecdysozoa</taxon>
        <taxon>Arthropoda</taxon>
        <taxon>Crustacea</taxon>
        <taxon>Multicrustacea</taxon>
        <taxon>Cirripedia</taxon>
        <taxon>Rhizocephala</taxon>
        <taxon>Sacculinidae</taxon>
        <taxon>Polyascus</taxon>
    </lineage>
</organism>
<dbReference type="EMBL" id="OP556485">
    <property type="protein sequence ID" value="UYY91406.1"/>
    <property type="molecule type" value="mRNA"/>
</dbReference>
<dbReference type="GO" id="GO:0045735">
    <property type="term" value="F:nutrient reservoir activity"/>
    <property type="evidence" value="ECO:0007669"/>
    <property type="project" value="UniProtKB-KW"/>
</dbReference>
<dbReference type="PROSITE" id="PS51211">
    <property type="entry name" value="VITELLOGENIN"/>
    <property type="match status" value="1"/>
</dbReference>
<evidence type="ECO:0000256" key="4">
    <source>
        <dbReference type="ARBA" id="ARBA00023180"/>
    </source>
</evidence>
<name>A0A9E7V6D3_9CRUS</name>
<dbReference type="InterPro" id="IPR015255">
    <property type="entry name" value="Vitellinogen_open_b-sht"/>
</dbReference>
<dbReference type="PANTHER" id="PTHR23345">
    <property type="entry name" value="VITELLOGENIN-RELATED"/>
    <property type="match status" value="1"/>
</dbReference>
<evidence type="ECO:0000259" key="7">
    <source>
        <dbReference type="PROSITE" id="PS51211"/>
    </source>
</evidence>
<evidence type="ECO:0000313" key="9">
    <source>
        <dbReference type="EMBL" id="UYY91406.1"/>
    </source>
</evidence>
<feature type="compositionally biased region" description="Basic and acidic residues" evidence="6">
    <location>
        <begin position="1150"/>
        <end position="1166"/>
    </location>
</feature>
<dbReference type="SMART" id="SM01169">
    <property type="entry name" value="DUF1943"/>
    <property type="match status" value="1"/>
</dbReference>
<dbReference type="InterPro" id="IPR050733">
    <property type="entry name" value="Vitellogenin/Apolipophorin"/>
</dbReference>
<proteinExistence type="evidence at transcript level"/>
<dbReference type="SUPFAM" id="SSF56968">
    <property type="entry name" value="Lipovitellin-phosvitin complex, beta-sheet shell regions"/>
    <property type="match status" value="2"/>
</dbReference>
<evidence type="ECO:0000256" key="1">
    <source>
        <dbReference type="ARBA" id="ARBA00022729"/>
    </source>
</evidence>
<keyword evidence="4" id="KW-0325">Glycoprotein</keyword>
<dbReference type="SMART" id="SM00216">
    <property type="entry name" value="VWD"/>
    <property type="match status" value="1"/>
</dbReference>
<dbReference type="InterPro" id="IPR001846">
    <property type="entry name" value="VWF_type-D"/>
</dbReference>
<sequence length="1512" mass="170965">MAVQCSLSVQAVTVNLLYCRLYECQHAQQLPNQSGPLTFERVPSRHQLHTPFNMQMNEGAVETMTTDKNDPMWVTNMKKSVAQLFQLNLTEKHSLLSNERSPFLNTISSRWRLPTQFNVNEQSLFGQCETTYEVLPHQLTTQKLITDSKLDQLYSRYNLRPAKFPVHPFTVKKSRNSDQCTTKAAWRCGNSPQSCQPGKSCQGQSPIVSQQSTYILDGDPSDFSIQQVSVQSKTVYSPNQDNDEQLLSVSQQILLFKSQFPMRNFIGEPRDPKTQQGIYFQYYTTDGADLRQPDLVSGAQVSESGPGVLEHQVFPEMSSEKTSQVLNLINVIDKELNEASEENHGYMASAVIEAEEILSLLSFKDLDVIKSGIESPTGMELLHDLLSMTGTGPATVMLLDQIDQQQIKVQQASRVISMLASSIKAPTVTLMQQLKQLGRSNFVKENRQVKASLAMTLGNLFYRQCVRGEQDKPNSSEAAQGRYCDQEMKSMMRQFINQMEQEIERGTLPEKMVYIQSIGNIGSPAIIPILQQLIVSGKDKQTIAQSIYALHRLGKTNGEDVQKIVSPIFENEYSHPEVRQAAVTIMLSTNPPFNWWRKLAMSTWSERNGEVKNFVISAIQSYATSVDDSLRNEKEKASRCLHFVQGGNDYVAQSKKLDFSSIVSQIMSGSSGRFTFLNGKHQPIKNTFYVSLKNFAKGFTDGEGKMVINGGDFNSMIDDFVVSLWGQDNGEREHRRLNYFSESMQRVMDQLQVSRSDDKNSPTLTLFTTWMQTLQRFYHMDSRDYHNLQMKLQNDIAYKFKPTQFLSYMKNDVFSIPSEIGIPVVYSSKTPLVASIRGQIELNWEPSKQMCQVSLKNANPTVAIYSRSSVRYVNPFSRTTMEEGVEKSAQVSIPVDATARLNLKSQQLEMSVQLQQHDPQKPTNQFQVHTHGVSYSRSKLGPVQGSKTTGQGHIDWIIEPTSTVCHSQKSNIQWYANPNLANFYRQSNDLCNMETSRYFHTDYNLLNYKNGVSKFETTFAWTGPQQEQPETDTDPITDKLQHVPKVLSAISQARFMTGTEQHKKGWSMALVVSLLGHKHQHYTAVAGSSRNDDKQSLNVAVSQPDANVCLKFDFVTPTFKPVRTMPGYSADINGKLSYGRYHCHEHSVTFRAEASSHDRRGSDGGQKRPNRRCQRHQQAMSGENQRQCQQANQPESAIKRFILEIDADAQQSAMMQALTDQFFDNLMNGYSSIQYQKSNSEQMRLQAFLDYEVGMIEMDRTTLFGYKSYQIPMPVKGTQLQQMLALSRSVDENWNNFLYGSRSSTCSLNSTVLESFDGNFVKIAQDDCHVVLAHCLTCSKKFLVTSNTKRSSRELRVSVPGHEVVMHGGPYNQQQQVMVDGKLRAIPEEDRLVVSDESGQIPCLEIWRHQQQLHVQSRQQGVYVQLDQTTGRVDVTASQSFYGGKLRGVCGDMNGEYLADMLDQQQCVHTDSTLFTESYRVNLDGVDNSSCSPRQMPSSLCAHVNTLYVPSQ</sequence>
<evidence type="ECO:0000256" key="3">
    <source>
        <dbReference type="ARBA" id="ARBA00023157"/>
    </source>
</evidence>
<dbReference type="SUPFAM" id="SSF48431">
    <property type="entry name" value="Lipovitellin-phosvitin complex, superhelical domain"/>
    <property type="match status" value="1"/>
</dbReference>
<dbReference type="InterPro" id="IPR015819">
    <property type="entry name" value="Lipid_transp_b-sht_shell"/>
</dbReference>
<dbReference type="Gene3D" id="1.25.10.20">
    <property type="entry name" value="Vitellinogen, superhelical"/>
    <property type="match status" value="1"/>
</dbReference>
<dbReference type="PANTHER" id="PTHR23345:SF15">
    <property type="entry name" value="VITELLOGENIN 1-RELATED"/>
    <property type="match status" value="1"/>
</dbReference>
<dbReference type="InterPro" id="IPR011030">
    <property type="entry name" value="Lipovitellin_superhlx_dom"/>
</dbReference>
<dbReference type="InterPro" id="IPR001747">
    <property type="entry name" value="Vitellogenin_N"/>
</dbReference>
<reference evidence="9" key="1">
    <citation type="submission" date="2022-09" db="EMBL/GenBank/DDBJ databases">
        <authorList>
            <person name="Lee C.-H."/>
            <person name="Chen H.-Y."/>
            <person name="Toullec J.-Y."/>
            <person name="Lee C.-Y."/>
        </authorList>
    </citation>
    <scope>NUCLEOTIDE SEQUENCE</scope>
    <source>
        <tissue evidence="9">Externa</tissue>
    </source>
</reference>
<dbReference type="GO" id="GO:0005319">
    <property type="term" value="F:lipid transporter activity"/>
    <property type="evidence" value="ECO:0007669"/>
    <property type="project" value="InterPro"/>
</dbReference>
<dbReference type="Pfam" id="PF09172">
    <property type="entry name" value="Vit_open_b-sht"/>
    <property type="match status" value="1"/>
</dbReference>
<evidence type="ECO:0000256" key="6">
    <source>
        <dbReference type="SAM" id="MobiDB-lite"/>
    </source>
</evidence>
<protein>
    <submittedName>
        <fullName evidence="9">Vitellogenin</fullName>
    </submittedName>
</protein>
<evidence type="ECO:0000256" key="5">
    <source>
        <dbReference type="PROSITE-ProRule" id="PRU00557"/>
    </source>
</evidence>
<feature type="domain" description="VWFD" evidence="8">
    <location>
        <begin position="1304"/>
        <end position="1492"/>
    </location>
</feature>
<dbReference type="PROSITE" id="PS51233">
    <property type="entry name" value="VWFD"/>
    <property type="match status" value="1"/>
</dbReference>
<dbReference type="Gene3D" id="2.30.230.10">
    <property type="entry name" value="Lipovitellin, beta-sheet shell regions, chain A"/>
    <property type="match status" value="1"/>
</dbReference>
<keyword evidence="2" id="KW-0758">Storage protein</keyword>
<feature type="domain" description="Vitellogenin" evidence="7">
    <location>
        <begin position="1"/>
        <end position="688"/>
    </location>
</feature>
<keyword evidence="3" id="KW-1015">Disulfide bond</keyword>
<dbReference type="Gene3D" id="2.20.80.10">
    <property type="entry name" value="Lipovitellin-phosvitin complex, chain A, domain 4"/>
    <property type="match status" value="1"/>
</dbReference>
<evidence type="ECO:0000256" key="2">
    <source>
        <dbReference type="ARBA" id="ARBA00022761"/>
    </source>
</evidence>
<feature type="compositionally biased region" description="Polar residues" evidence="6">
    <location>
        <begin position="1176"/>
        <end position="1192"/>
    </location>
</feature>
<dbReference type="InterPro" id="IPR015816">
    <property type="entry name" value="Vitellinogen_b-sht_N"/>
</dbReference>
<dbReference type="Pfam" id="PF00094">
    <property type="entry name" value="VWD"/>
    <property type="match status" value="1"/>
</dbReference>
<dbReference type="SMART" id="SM00638">
    <property type="entry name" value="LPD_N"/>
    <property type="match status" value="1"/>
</dbReference>
<keyword evidence="1" id="KW-0732">Signal</keyword>